<dbReference type="AlphaFoldDB" id="A0A8B9QN71"/>
<accession>A0A8B9QN71</accession>
<dbReference type="GO" id="GO:0005634">
    <property type="term" value="C:nucleus"/>
    <property type="evidence" value="ECO:0007669"/>
    <property type="project" value="TreeGrafter"/>
</dbReference>
<feature type="region of interest" description="Disordered" evidence="1">
    <location>
        <begin position="181"/>
        <end position="203"/>
    </location>
</feature>
<feature type="region of interest" description="Disordered" evidence="1">
    <location>
        <begin position="1"/>
        <end position="28"/>
    </location>
</feature>
<feature type="compositionally biased region" description="Basic residues" evidence="1">
    <location>
        <begin position="1"/>
        <end position="11"/>
    </location>
</feature>
<dbReference type="Ensembl" id="ENSAOWT00000032642.1">
    <property type="protein sequence ID" value="ENSAOWP00000028823.1"/>
    <property type="gene ID" value="ENSAOWG00000019418.1"/>
</dbReference>
<dbReference type="Pfam" id="PF15673">
    <property type="entry name" value="Ciart"/>
    <property type="match status" value="1"/>
</dbReference>
<dbReference type="GO" id="GO:0032922">
    <property type="term" value="P:circadian regulation of gene expression"/>
    <property type="evidence" value="ECO:0007669"/>
    <property type="project" value="InterPro"/>
</dbReference>
<reference evidence="2" key="1">
    <citation type="submission" date="2025-08" db="UniProtKB">
        <authorList>
            <consortium name="Ensembl"/>
        </authorList>
    </citation>
    <scope>IDENTIFICATION</scope>
</reference>
<evidence type="ECO:0000256" key="1">
    <source>
        <dbReference type="SAM" id="MobiDB-lite"/>
    </source>
</evidence>
<evidence type="ECO:0008006" key="4">
    <source>
        <dbReference type="Google" id="ProtNLM"/>
    </source>
</evidence>
<dbReference type="InterPro" id="IPR031373">
    <property type="entry name" value="Ciart"/>
</dbReference>
<dbReference type="GO" id="GO:0000978">
    <property type="term" value="F:RNA polymerase II cis-regulatory region sequence-specific DNA binding"/>
    <property type="evidence" value="ECO:0007669"/>
    <property type="project" value="TreeGrafter"/>
</dbReference>
<dbReference type="Proteomes" id="UP000694424">
    <property type="component" value="Unplaced"/>
</dbReference>
<keyword evidence="3" id="KW-1185">Reference proteome</keyword>
<sequence>LAGGGKKTKRQRSGDAEPADGLPSPLTDGDRLFAQKCRELQGFIRPLAELLNGLRTGRYEKGLSTFQQSVAMDRIQRIIGVLPKPQMGGRYLGTLLQVEMMLKLWFPHVAPKTAGTVAERRHRHAPVGVVPAGRGRPECPLPPPQKPACDMANHLRFIGRTVMVQNGNVEAAYGALNRRVGAGPRGARPPSGPAGRGLRHVRRQPPPPIWKSLLLLAEVSLENALFPARCRNPCAQAVLRKSPSLFWNRFGFSRAQLRK</sequence>
<evidence type="ECO:0000313" key="2">
    <source>
        <dbReference type="Ensembl" id="ENSAOWP00000028823.1"/>
    </source>
</evidence>
<reference evidence="2" key="2">
    <citation type="submission" date="2025-09" db="UniProtKB">
        <authorList>
            <consortium name="Ensembl"/>
        </authorList>
    </citation>
    <scope>IDENTIFICATION</scope>
</reference>
<dbReference type="PANTHER" id="PTHR35441">
    <property type="entry name" value="CIRCADIAN-ASSOCIATED TRANSCRIPTIONAL REPRESSOR"/>
    <property type="match status" value="1"/>
</dbReference>
<dbReference type="PANTHER" id="PTHR35441:SF1">
    <property type="entry name" value="CIRCADIAN-ASSOCIATED TRANSCRIPTIONAL REPRESSOR"/>
    <property type="match status" value="1"/>
</dbReference>
<evidence type="ECO:0000313" key="3">
    <source>
        <dbReference type="Proteomes" id="UP000694424"/>
    </source>
</evidence>
<proteinExistence type="predicted"/>
<name>A0A8B9QN71_APTOW</name>
<organism evidence="2 3">
    <name type="scientific">Apteryx owenii</name>
    <name type="common">Little spotted kiwi</name>
    <dbReference type="NCBI Taxonomy" id="8824"/>
    <lineage>
        <taxon>Eukaryota</taxon>
        <taxon>Metazoa</taxon>
        <taxon>Chordata</taxon>
        <taxon>Craniata</taxon>
        <taxon>Vertebrata</taxon>
        <taxon>Euteleostomi</taxon>
        <taxon>Archelosauria</taxon>
        <taxon>Archosauria</taxon>
        <taxon>Dinosauria</taxon>
        <taxon>Saurischia</taxon>
        <taxon>Theropoda</taxon>
        <taxon>Coelurosauria</taxon>
        <taxon>Aves</taxon>
        <taxon>Palaeognathae</taxon>
        <taxon>Apterygiformes</taxon>
        <taxon>Apterygidae</taxon>
        <taxon>Apteryx</taxon>
    </lineage>
</organism>
<dbReference type="GO" id="GO:0045892">
    <property type="term" value="P:negative regulation of DNA-templated transcription"/>
    <property type="evidence" value="ECO:0007669"/>
    <property type="project" value="TreeGrafter"/>
</dbReference>
<protein>
    <recommendedName>
        <fullName evidence="4">Circadian-associated transcriptional repressor</fullName>
    </recommendedName>
</protein>